<accession>A0A420I7E7</accession>
<dbReference type="AlphaFoldDB" id="A0A420I7E7"/>
<reference evidence="2 3" key="1">
    <citation type="journal article" date="2018" name="BMC Genomics">
        <title>Comparative genome analyses reveal sequence features reflecting distinct modes of host-adaptation between dicot and monocot powdery mildew.</title>
        <authorList>
            <person name="Wu Y."/>
            <person name="Ma X."/>
            <person name="Pan Z."/>
            <person name="Kale S.D."/>
            <person name="Song Y."/>
            <person name="King H."/>
            <person name="Zhang Q."/>
            <person name="Presley C."/>
            <person name="Deng X."/>
            <person name="Wei C.I."/>
            <person name="Xiao S."/>
        </authorList>
    </citation>
    <scope>NUCLEOTIDE SEQUENCE [LARGE SCALE GENOMIC DNA]</scope>
    <source>
        <strain evidence="2">UMSG2</strain>
    </source>
</reference>
<dbReference type="EMBL" id="MCFK01000627">
    <property type="protein sequence ID" value="RKF65566.1"/>
    <property type="molecule type" value="Genomic_DNA"/>
</dbReference>
<evidence type="ECO:0000313" key="2">
    <source>
        <dbReference type="EMBL" id="RKF65566.1"/>
    </source>
</evidence>
<evidence type="ECO:0000256" key="1">
    <source>
        <dbReference type="SAM" id="MobiDB-lite"/>
    </source>
</evidence>
<gene>
    <name evidence="2" type="ORF">OnM2_006007</name>
</gene>
<organism evidence="2 3">
    <name type="scientific">Erysiphe neolycopersici</name>
    <dbReference type="NCBI Taxonomy" id="212602"/>
    <lineage>
        <taxon>Eukaryota</taxon>
        <taxon>Fungi</taxon>
        <taxon>Dikarya</taxon>
        <taxon>Ascomycota</taxon>
        <taxon>Pezizomycotina</taxon>
        <taxon>Leotiomycetes</taxon>
        <taxon>Erysiphales</taxon>
        <taxon>Erysiphaceae</taxon>
        <taxon>Erysiphe</taxon>
    </lineage>
</organism>
<dbReference type="OrthoDB" id="3600043at2759"/>
<protein>
    <submittedName>
        <fullName evidence="2">Uncharacterized protein</fullName>
    </submittedName>
</protein>
<proteinExistence type="predicted"/>
<name>A0A420I7E7_9PEZI</name>
<keyword evidence="3" id="KW-1185">Reference proteome</keyword>
<sequence>MPDNNLQAESQISPDSEVNTQISVDSGRQESQVATEYIQKHIDGYSKHNFVGEQLWEAFVDDFENFKTQSDWQRGDNFTVRSLRDMLRSKGVYIPKERGTSTISKHLANLVNSTSFPDWNKEDRDYLKVMPPYRSENKTWRTANSRNKPGYYNHDENLENRYQEAGPSEYYRPRSSAPARQQSILNYNQDNFSHGGQAPQDQASFSRYNVSHNTKQISTLERVYPEKLKYRGDGDTFDYKFHIFMSRCRQSAIPFDETPTAFSVMLTGMALSFYYVHLDQILDPTLDNLCSAMKDRFENFEYRRNQQDAWHELKINDIINMHPEKSLSQCLQIFIEKVDEMKFGLPPGLKNDETVHHKIRSACEDHSAFTTVCDRSASTVNGLISDLQASASRYDRRQLKQRYNRQLEYLNILAPYFQMDASYVLRNHVGLKIIQNMK</sequence>
<comment type="caution">
    <text evidence="2">The sequence shown here is derived from an EMBL/GenBank/DDBJ whole genome shotgun (WGS) entry which is preliminary data.</text>
</comment>
<feature type="region of interest" description="Disordered" evidence="1">
    <location>
        <begin position="1"/>
        <end position="29"/>
    </location>
</feature>
<dbReference type="Proteomes" id="UP000286134">
    <property type="component" value="Unassembled WGS sequence"/>
</dbReference>
<evidence type="ECO:0000313" key="3">
    <source>
        <dbReference type="Proteomes" id="UP000286134"/>
    </source>
</evidence>